<comment type="caution">
    <text evidence="3">The sequence shown here is derived from an EMBL/GenBank/DDBJ whole genome shotgun (WGS) entry which is preliminary data.</text>
</comment>
<dbReference type="EMBL" id="PFLI01000166">
    <property type="protein sequence ID" value="PIY71692.1"/>
    <property type="molecule type" value="Genomic_DNA"/>
</dbReference>
<keyword evidence="1" id="KW-0812">Transmembrane</keyword>
<dbReference type="Gene3D" id="3.10.620.30">
    <property type="match status" value="1"/>
</dbReference>
<gene>
    <name evidence="3" type="ORF">COY87_04830</name>
</gene>
<dbReference type="SUPFAM" id="SSF54001">
    <property type="entry name" value="Cysteine proteinases"/>
    <property type="match status" value="1"/>
</dbReference>
<name>A0A2M7QH84_9BACT</name>
<evidence type="ECO:0000313" key="4">
    <source>
        <dbReference type="Proteomes" id="UP000229401"/>
    </source>
</evidence>
<dbReference type="Pfam" id="PF01841">
    <property type="entry name" value="Transglut_core"/>
    <property type="match status" value="1"/>
</dbReference>
<keyword evidence="1" id="KW-1133">Transmembrane helix</keyword>
<accession>A0A2M7QH84</accession>
<dbReference type="SMART" id="SM00460">
    <property type="entry name" value="TGc"/>
    <property type="match status" value="1"/>
</dbReference>
<dbReference type="PANTHER" id="PTHR33490">
    <property type="entry name" value="BLR5614 PROTEIN-RELATED"/>
    <property type="match status" value="1"/>
</dbReference>
<sequence length="611" mass="70477">MYQKYKIIISGLKITTFLFVFCFISITSIYASDFRTVYDVHYYPTLEKESLTTRVSFSIKITNLKPDLYIKTFSLIFPKTFQIGNIKVSDDNGPIKEIISLSDANQSIKMEFSDPLIGLNITNTFYLEFLQSNLFKASGNTWEVIIPTIENRKEGDYKVTVHIPLSQNKKISISKPHPDTISGDQIIWNDPKNKTIYAVFGSYQMYKTILRYHLNNPNYTKVYTDIALPPDTLYQKIYINSIIPKPDKTFLDEDGNYIGRYFLNPKETKDIVFDSLIQVYAQPRENIKTEILKFFLTQKKYLLTQDKNWTISNFSQYKNYNSIASIYSFVVSKLKYNYGRLSSKISRLGASEALKYPDQAVCTEFSDLFISLAKENGFYARELQGYGFTSDIYLRPLSTKSDVLHSWPEYFDEKNQIWVPLDPTWENTSGIDYFSSLDLNHIVFAIHGKKSDYPYPAGSYKLDENSQDIQITPSSELAKENKSVSITQTQQSIPVNSQNVFQIKVSIENTGNTYMWNYPITLSSTGILLKPSSLLVDKLAPNEKKEFTIEYELMDKWKKVNTNLLFYSNSNVISSISIKVVPLQFLLLQNILIVIGVIIIIYVIIKLFSYK</sequence>
<evidence type="ECO:0000313" key="3">
    <source>
        <dbReference type="EMBL" id="PIY71692.1"/>
    </source>
</evidence>
<reference evidence="4" key="1">
    <citation type="submission" date="2017-09" db="EMBL/GenBank/DDBJ databases">
        <title>Depth-based differentiation of microbial function through sediment-hosted aquifers and enrichment of novel symbionts in the deep terrestrial subsurface.</title>
        <authorList>
            <person name="Probst A.J."/>
            <person name="Ladd B."/>
            <person name="Jarett J.K."/>
            <person name="Geller-Mcgrath D.E."/>
            <person name="Sieber C.M.K."/>
            <person name="Emerson J.B."/>
            <person name="Anantharaman K."/>
            <person name="Thomas B.C."/>
            <person name="Malmstrom R."/>
            <person name="Stieglmeier M."/>
            <person name="Klingl A."/>
            <person name="Woyke T."/>
            <person name="Ryan C.M."/>
            <person name="Banfield J.F."/>
        </authorList>
    </citation>
    <scope>NUCLEOTIDE SEQUENCE [LARGE SCALE GENOMIC DNA]</scope>
</reference>
<feature type="transmembrane region" description="Helical" evidence="1">
    <location>
        <begin position="585"/>
        <end position="605"/>
    </location>
</feature>
<dbReference type="PANTHER" id="PTHR33490:SF6">
    <property type="entry name" value="SLL1049 PROTEIN"/>
    <property type="match status" value="1"/>
</dbReference>
<organism evidence="3 4">
    <name type="scientific">Candidatus Roizmanbacteria bacterium CG_4_10_14_0_8_um_filter_33_9</name>
    <dbReference type="NCBI Taxonomy" id="1974826"/>
    <lineage>
        <taxon>Bacteria</taxon>
        <taxon>Candidatus Roizmaniibacteriota</taxon>
    </lineage>
</organism>
<proteinExistence type="predicted"/>
<dbReference type="Proteomes" id="UP000229401">
    <property type="component" value="Unassembled WGS sequence"/>
</dbReference>
<protein>
    <recommendedName>
        <fullName evidence="2">Transglutaminase-like domain-containing protein</fullName>
    </recommendedName>
</protein>
<dbReference type="InterPro" id="IPR038765">
    <property type="entry name" value="Papain-like_cys_pep_sf"/>
</dbReference>
<feature type="transmembrane region" description="Helical" evidence="1">
    <location>
        <begin position="12"/>
        <end position="31"/>
    </location>
</feature>
<keyword evidence="1" id="KW-0472">Membrane</keyword>
<dbReference type="AlphaFoldDB" id="A0A2M7QH84"/>
<evidence type="ECO:0000256" key="1">
    <source>
        <dbReference type="SAM" id="Phobius"/>
    </source>
</evidence>
<dbReference type="InterPro" id="IPR002931">
    <property type="entry name" value="Transglutaminase-like"/>
</dbReference>
<evidence type="ECO:0000259" key="2">
    <source>
        <dbReference type="SMART" id="SM00460"/>
    </source>
</evidence>
<feature type="domain" description="Transglutaminase-like" evidence="2">
    <location>
        <begin position="354"/>
        <end position="425"/>
    </location>
</feature>